<dbReference type="InterPro" id="IPR050900">
    <property type="entry name" value="Transposase_IS3/IS150/IS904"/>
</dbReference>
<dbReference type="Pfam" id="PF00665">
    <property type="entry name" value="rve"/>
    <property type="match status" value="1"/>
</dbReference>
<dbReference type="GO" id="GO:0003676">
    <property type="term" value="F:nucleic acid binding"/>
    <property type="evidence" value="ECO:0007669"/>
    <property type="project" value="InterPro"/>
</dbReference>
<dbReference type="PROSITE" id="PS50994">
    <property type="entry name" value="INTEGRASE"/>
    <property type="match status" value="1"/>
</dbReference>
<dbReference type="InterPro" id="IPR048020">
    <property type="entry name" value="Transpos_IS3"/>
</dbReference>
<evidence type="ECO:0000313" key="3">
    <source>
        <dbReference type="Proteomes" id="UP000093962"/>
    </source>
</evidence>
<sequence length="207" mass="23267">MRRQGLFGISPRTFGPPTTVADPDAEAIPDLVKRRFDTGVLNAVWTSDITYLRTGEGWLYLAAVRDGHSRRVIGWAIADTLHTDVVESALTMAIALRGPLPEKVIFHADRGCQYTSAQLARFARENNLLRSVGRTGVCWDNAATESLWATLKVEFYDRRLWPTKAAARLAVGDWIERVYNRRRRHSALGMISPVEFENRINQTAQAA</sequence>
<dbReference type="Pfam" id="PF13333">
    <property type="entry name" value="rve_2"/>
    <property type="match status" value="1"/>
</dbReference>
<evidence type="ECO:0000259" key="1">
    <source>
        <dbReference type="PROSITE" id="PS50994"/>
    </source>
</evidence>
<comment type="caution">
    <text evidence="2">The sequence shown here is derived from an EMBL/GenBank/DDBJ whole genome shotgun (WGS) entry which is preliminary data.</text>
</comment>
<feature type="domain" description="Integrase catalytic" evidence="1">
    <location>
        <begin position="25"/>
        <end position="201"/>
    </location>
</feature>
<organism evidence="2 3">
    <name type="scientific">Mycolicibacterium mucogenicum</name>
    <name type="common">Mycobacterium mucogenicum</name>
    <dbReference type="NCBI Taxonomy" id="56689"/>
    <lineage>
        <taxon>Bacteria</taxon>
        <taxon>Bacillati</taxon>
        <taxon>Actinomycetota</taxon>
        <taxon>Actinomycetes</taxon>
        <taxon>Mycobacteriales</taxon>
        <taxon>Mycobacteriaceae</taxon>
        <taxon>Mycolicibacterium</taxon>
    </lineage>
</organism>
<dbReference type="AlphaFoldDB" id="A0A1A0MCP7"/>
<dbReference type="PANTHER" id="PTHR46889">
    <property type="entry name" value="TRANSPOSASE INSF FOR INSERTION SEQUENCE IS3B-RELATED"/>
    <property type="match status" value="1"/>
</dbReference>
<dbReference type="EMBL" id="LZSF01000220">
    <property type="protein sequence ID" value="OBA82796.1"/>
    <property type="molecule type" value="Genomic_DNA"/>
</dbReference>
<dbReference type="Gene3D" id="3.30.420.10">
    <property type="entry name" value="Ribonuclease H-like superfamily/Ribonuclease H"/>
    <property type="match status" value="1"/>
</dbReference>
<name>A0A1A0MCP7_MYCMU</name>
<dbReference type="InterPro" id="IPR036397">
    <property type="entry name" value="RNaseH_sf"/>
</dbReference>
<dbReference type="PANTHER" id="PTHR46889:SF4">
    <property type="entry name" value="TRANSPOSASE INSO FOR INSERTION SEQUENCE ELEMENT IS911B-RELATED"/>
    <property type="match status" value="1"/>
</dbReference>
<dbReference type="InterPro" id="IPR001584">
    <property type="entry name" value="Integrase_cat-core"/>
</dbReference>
<dbReference type="NCBIfam" id="NF033516">
    <property type="entry name" value="transpos_IS3"/>
    <property type="match status" value="1"/>
</dbReference>
<protein>
    <submittedName>
        <fullName evidence="2">Integrase</fullName>
    </submittedName>
</protein>
<dbReference type="SUPFAM" id="SSF53098">
    <property type="entry name" value="Ribonuclease H-like"/>
    <property type="match status" value="1"/>
</dbReference>
<dbReference type="InterPro" id="IPR012337">
    <property type="entry name" value="RNaseH-like_sf"/>
</dbReference>
<dbReference type="GO" id="GO:0015074">
    <property type="term" value="P:DNA integration"/>
    <property type="evidence" value="ECO:0007669"/>
    <property type="project" value="InterPro"/>
</dbReference>
<dbReference type="Proteomes" id="UP000093962">
    <property type="component" value="Unassembled WGS sequence"/>
</dbReference>
<reference evidence="2 3" key="1">
    <citation type="submission" date="2016-06" db="EMBL/GenBank/DDBJ databases">
        <authorList>
            <person name="Kjaerup R.B."/>
            <person name="Dalgaard T.S."/>
            <person name="Juul-Madsen H.R."/>
        </authorList>
    </citation>
    <scope>NUCLEOTIDE SEQUENCE [LARGE SCALE GENOMIC DNA]</scope>
    <source>
        <strain evidence="2 3">1199456.5</strain>
    </source>
</reference>
<accession>A0A1A0MCP7</accession>
<evidence type="ECO:0000313" key="2">
    <source>
        <dbReference type="EMBL" id="OBA82796.1"/>
    </source>
</evidence>
<proteinExistence type="predicted"/>
<gene>
    <name evidence="2" type="ORF">A5642_27080</name>
</gene>